<comment type="caution">
    <text evidence="1">The sequence shown here is derived from an EMBL/GenBank/DDBJ whole genome shotgun (WGS) entry which is preliminary data.</text>
</comment>
<dbReference type="PANTHER" id="PTHR47017">
    <property type="entry name" value="ACYL-COA"/>
    <property type="match status" value="1"/>
</dbReference>
<dbReference type="SUPFAM" id="SSF55729">
    <property type="entry name" value="Acyl-CoA N-acyltransferases (Nat)"/>
    <property type="match status" value="1"/>
</dbReference>
<dbReference type="PANTHER" id="PTHR47017:SF1">
    <property type="entry name" value="ACYL-COA"/>
    <property type="match status" value="1"/>
</dbReference>
<evidence type="ECO:0000313" key="2">
    <source>
        <dbReference type="Proteomes" id="UP000175669"/>
    </source>
</evidence>
<evidence type="ECO:0008006" key="3">
    <source>
        <dbReference type="Google" id="ProtNLM"/>
    </source>
</evidence>
<dbReference type="Gene3D" id="3.40.630.30">
    <property type="match status" value="1"/>
</dbReference>
<proteinExistence type="predicted"/>
<sequence length="374" mass="43113">MQEIDAGAWNRLAGSNSPFLKHEFLLALEQSGSVSAETGWQPCHLAVFAEDSKQLLAAMPLYLKNHSYGEYVFDWSWADAYQRHGHAYYPKLLTAIPFTPSQSPRVLADSPERIQALMPHIISAVMKYAEQSGASSWHILFPDTSASALFAKAGLVRREACQFHWRNRDYQSFDGFLDTFSSRKRKNLRKERADVKAQGISFERLQGEEISDAIWDRFYQFYQNTYHIRGQHGYLTRDFFRQIHASMPEAAFLVMAQRHGEYIAGALFFEGAESLFGRYWGASDDYQNLHFETCYYQGIEYCIAHQLTLFDAGAQGEHKLRRGFEPVSTESYHWIQEPAFRHAIADFCAQEIDHVRAYKEAAVQQLPFKRPDND</sequence>
<organism evidence="1 2">
    <name type="scientific">Pseudohongiella acticola</name>
    <dbReference type="NCBI Taxonomy" id="1524254"/>
    <lineage>
        <taxon>Bacteria</taxon>
        <taxon>Pseudomonadati</taxon>
        <taxon>Pseudomonadota</taxon>
        <taxon>Gammaproteobacteria</taxon>
        <taxon>Pseudomonadales</taxon>
        <taxon>Pseudohongiellaceae</taxon>
        <taxon>Pseudohongiella</taxon>
    </lineage>
</organism>
<reference evidence="2" key="1">
    <citation type="submission" date="2016-07" db="EMBL/GenBank/DDBJ databases">
        <authorList>
            <person name="Florea S."/>
            <person name="Webb J.S."/>
            <person name="Jaromczyk J."/>
            <person name="Schardl C.L."/>
        </authorList>
    </citation>
    <scope>NUCLEOTIDE SEQUENCE [LARGE SCALE GENOMIC DNA]</scope>
    <source>
        <strain evidence="2">KCTC 42131</strain>
    </source>
</reference>
<dbReference type="Pfam" id="PF04339">
    <property type="entry name" value="FemAB_like"/>
    <property type="match status" value="1"/>
</dbReference>
<evidence type="ECO:0000313" key="1">
    <source>
        <dbReference type="EMBL" id="OFE13260.1"/>
    </source>
</evidence>
<dbReference type="OrthoDB" id="9776898at2"/>
<dbReference type="EMBL" id="MASR01000001">
    <property type="protein sequence ID" value="OFE13260.1"/>
    <property type="molecule type" value="Genomic_DNA"/>
</dbReference>
<dbReference type="InterPro" id="IPR016181">
    <property type="entry name" value="Acyl_CoA_acyltransferase"/>
</dbReference>
<accession>A0A1E8CLD1</accession>
<gene>
    <name evidence="1" type="ORF">PHACT_09025</name>
</gene>
<keyword evidence="2" id="KW-1185">Reference proteome</keyword>
<name>A0A1E8CLD1_9GAMM</name>
<dbReference type="AlphaFoldDB" id="A0A1E8CLD1"/>
<dbReference type="Proteomes" id="UP000175669">
    <property type="component" value="Unassembled WGS sequence"/>
</dbReference>
<dbReference type="InterPro" id="IPR007434">
    <property type="entry name" value="FemAB-like"/>
</dbReference>
<protein>
    <recommendedName>
        <fullName evidence="3">GNAT family N-acetyltransferase</fullName>
    </recommendedName>
</protein>